<evidence type="ECO:0000313" key="2">
    <source>
        <dbReference type="Proteomes" id="UP000319716"/>
    </source>
</evidence>
<dbReference type="PROSITE" id="PS51257">
    <property type="entry name" value="PROKAR_LIPOPROTEIN"/>
    <property type="match status" value="1"/>
</dbReference>
<accession>A0A4Y1ZEK3</accession>
<dbReference type="Proteomes" id="UP000319716">
    <property type="component" value="Unassembled WGS sequence"/>
</dbReference>
<reference evidence="1 2" key="1">
    <citation type="submission" date="2017-11" db="EMBL/GenBank/DDBJ databases">
        <title>Draft Genome Sequence of Sporolactobacillus inulinus NBRC 111894 Isolated from Koso, a Japanese Sugar-Vegetable Fermented Beverage.</title>
        <authorList>
            <person name="Chiou T.Y."/>
            <person name="Oshima K."/>
            <person name="Suda W."/>
            <person name="Hattori M."/>
            <person name="Takahashi T."/>
        </authorList>
    </citation>
    <scope>NUCLEOTIDE SEQUENCE [LARGE SCALE GENOMIC DNA]</scope>
    <source>
        <strain evidence="1 2">NBRC111894</strain>
    </source>
</reference>
<sequence>MKWKKTAAAISILLALQLILSGCWFNASKDSKVKTARENRKCELDPKYQ</sequence>
<dbReference type="AlphaFoldDB" id="A0A4Y1ZEK3"/>
<dbReference type="EMBL" id="BEXB01000029">
    <property type="protein sequence ID" value="GAY77602.1"/>
    <property type="molecule type" value="Genomic_DNA"/>
</dbReference>
<dbReference type="RefSeq" id="WP_262393053.1">
    <property type="nucleotide sequence ID" value="NZ_BEXB01000029.1"/>
</dbReference>
<organism evidence="1 2">
    <name type="scientific">Sporolactobacillus inulinus</name>
    <dbReference type="NCBI Taxonomy" id="2078"/>
    <lineage>
        <taxon>Bacteria</taxon>
        <taxon>Bacillati</taxon>
        <taxon>Bacillota</taxon>
        <taxon>Bacilli</taxon>
        <taxon>Bacillales</taxon>
        <taxon>Sporolactobacillaceae</taxon>
        <taxon>Sporolactobacillus</taxon>
    </lineage>
</organism>
<name>A0A4Y1ZEK3_9BACL</name>
<protein>
    <recommendedName>
        <fullName evidence="3">Lipoprotein</fullName>
    </recommendedName>
</protein>
<gene>
    <name evidence="1" type="ORF">NBRC111894_3156</name>
</gene>
<proteinExistence type="predicted"/>
<evidence type="ECO:0008006" key="3">
    <source>
        <dbReference type="Google" id="ProtNLM"/>
    </source>
</evidence>
<comment type="caution">
    <text evidence="1">The sequence shown here is derived from an EMBL/GenBank/DDBJ whole genome shotgun (WGS) entry which is preliminary data.</text>
</comment>
<evidence type="ECO:0000313" key="1">
    <source>
        <dbReference type="EMBL" id="GAY77602.1"/>
    </source>
</evidence>